<dbReference type="PANTHER" id="PTHR23133">
    <property type="entry name" value="IMIDAZOLEGLYCEROL-PHOSPHATE DEHYDRATASE HIS7"/>
    <property type="match status" value="1"/>
</dbReference>
<evidence type="ECO:0000256" key="3">
    <source>
        <dbReference type="ARBA" id="ARBA00022605"/>
    </source>
</evidence>
<dbReference type="HAMAP" id="MF_00076">
    <property type="entry name" value="HisB"/>
    <property type="match status" value="1"/>
</dbReference>
<evidence type="ECO:0000256" key="6">
    <source>
        <dbReference type="HAMAP-Rule" id="MF_00076"/>
    </source>
</evidence>
<keyword evidence="8" id="KW-1185">Reference proteome</keyword>
<keyword evidence="5 6" id="KW-0456">Lyase</keyword>
<evidence type="ECO:0000256" key="4">
    <source>
        <dbReference type="ARBA" id="ARBA00023102"/>
    </source>
</evidence>
<sequence>MIEKSRTTKETNIKIALEIYGDGKSEISSGIGFFDHMLEALTKHSLMDMKLSCNGDLYVDGHHTVEDIGIIIGKAIQESVYPIQKVERYGNSVVVMDEAAVECALDFSNRPFLFYNGIKNGIIGEFDCELVEEFFRALAFNAGITLHINVLRGSNKHHIVEATFKAFAVAFRRALTKNEKMKVPSTKGIL</sequence>
<dbReference type="InterPro" id="IPR000807">
    <property type="entry name" value="ImidazoleglycerolP_deHydtase"/>
</dbReference>
<dbReference type="FunFam" id="3.30.230.40:FF:000003">
    <property type="entry name" value="Imidazoleglycerol-phosphate dehydratase HisB"/>
    <property type="match status" value="1"/>
</dbReference>
<comment type="similarity">
    <text evidence="6">Belongs to the imidazoleglycerol-phosphate dehydratase family.</text>
</comment>
<dbReference type="FunFam" id="3.30.230.40:FF:000001">
    <property type="entry name" value="Imidazoleglycerol-phosphate dehydratase HisB"/>
    <property type="match status" value="1"/>
</dbReference>
<dbReference type="InterPro" id="IPR020568">
    <property type="entry name" value="Ribosomal_Su5_D2-typ_SF"/>
</dbReference>
<dbReference type="Proteomes" id="UP000240535">
    <property type="component" value="Unassembled WGS sequence"/>
</dbReference>
<dbReference type="GO" id="GO:0005737">
    <property type="term" value="C:cytoplasm"/>
    <property type="evidence" value="ECO:0007669"/>
    <property type="project" value="UniProtKB-SubCell"/>
</dbReference>
<dbReference type="NCBIfam" id="NF002111">
    <property type="entry name" value="PRK00951.2-1"/>
    <property type="match status" value="1"/>
</dbReference>
<keyword evidence="6" id="KW-0963">Cytoplasm</keyword>
<dbReference type="AlphaFoldDB" id="A0A2P8R005"/>
<dbReference type="NCBIfam" id="NF002114">
    <property type="entry name" value="PRK00951.2-4"/>
    <property type="match status" value="1"/>
</dbReference>
<dbReference type="PANTHER" id="PTHR23133:SF2">
    <property type="entry name" value="IMIDAZOLEGLYCEROL-PHOSPHATE DEHYDRATASE"/>
    <property type="match status" value="1"/>
</dbReference>
<dbReference type="Gene3D" id="3.30.230.40">
    <property type="entry name" value="Imidazole glycerol phosphate dehydratase, domain 1"/>
    <property type="match status" value="2"/>
</dbReference>
<evidence type="ECO:0000256" key="1">
    <source>
        <dbReference type="ARBA" id="ARBA00005047"/>
    </source>
</evidence>
<dbReference type="OrthoDB" id="9790411at2"/>
<accession>A0A2P8R005</accession>
<dbReference type="InterPro" id="IPR020565">
    <property type="entry name" value="ImidazoleglycerP_deHydtase_CS"/>
</dbReference>
<keyword evidence="3 6" id="KW-0028">Amino-acid biosynthesis</keyword>
<dbReference type="RefSeq" id="WP_106871994.1">
    <property type="nucleotide sequence ID" value="NZ_CP053841.1"/>
</dbReference>
<dbReference type="InterPro" id="IPR038494">
    <property type="entry name" value="IGPD_sf"/>
</dbReference>
<reference evidence="8" key="1">
    <citation type="submission" date="2017-10" db="EMBL/GenBank/DDBJ databases">
        <title>Campylobacter species from seals.</title>
        <authorList>
            <person name="Gilbert M.J."/>
            <person name="Zomer A.L."/>
            <person name="Timmerman A.J."/>
            <person name="Duim B."/>
            <person name="Wagenaar J.A."/>
        </authorList>
    </citation>
    <scope>NUCLEOTIDE SEQUENCE [LARGE SCALE GENOMIC DNA]</scope>
    <source>
        <strain evidence="8">17S00004-5</strain>
    </source>
</reference>
<dbReference type="EC" id="4.2.1.19" evidence="6"/>
<dbReference type="Pfam" id="PF00475">
    <property type="entry name" value="IGPD"/>
    <property type="match status" value="1"/>
</dbReference>
<evidence type="ECO:0000313" key="8">
    <source>
        <dbReference type="Proteomes" id="UP000240535"/>
    </source>
</evidence>
<comment type="caution">
    <text evidence="7">The sequence shown here is derived from an EMBL/GenBank/DDBJ whole genome shotgun (WGS) entry which is preliminary data.</text>
</comment>
<evidence type="ECO:0000313" key="7">
    <source>
        <dbReference type="EMBL" id="PSM51829.1"/>
    </source>
</evidence>
<dbReference type="EMBL" id="PDHH01000005">
    <property type="protein sequence ID" value="PSM51829.1"/>
    <property type="molecule type" value="Genomic_DNA"/>
</dbReference>
<organism evidence="7 8">
    <name type="scientific">Campylobacter blaseri</name>
    <dbReference type="NCBI Taxonomy" id="2042961"/>
    <lineage>
        <taxon>Bacteria</taxon>
        <taxon>Pseudomonadati</taxon>
        <taxon>Campylobacterota</taxon>
        <taxon>Epsilonproteobacteria</taxon>
        <taxon>Campylobacterales</taxon>
        <taxon>Campylobacteraceae</taxon>
        <taxon>Campylobacter</taxon>
    </lineage>
</organism>
<protein>
    <recommendedName>
        <fullName evidence="2 6">Imidazoleglycerol-phosphate dehydratase</fullName>
        <shortName evidence="6">IGPD</shortName>
        <ecNumber evidence="6">4.2.1.19</ecNumber>
    </recommendedName>
</protein>
<comment type="subcellular location">
    <subcellularLocation>
        <location evidence="6">Cytoplasm</location>
    </subcellularLocation>
</comment>
<evidence type="ECO:0000256" key="5">
    <source>
        <dbReference type="ARBA" id="ARBA00023239"/>
    </source>
</evidence>
<dbReference type="CDD" id="cd07914">
    <property type="entry name" value="IGPD"/>
    <property type="match status" value="1"/>
</dbReference>
<dbReference type="SUPFAM" id="SSF54211">
    <property type="entry name" value="Ribosomal protein S5 domain 2-like"/>
    <property type="match status" value="2"/>
</dbReference>
<comment type="pathway">
    <text evidence="1 6">Amino-acid biosynthesis; L-histidine biosynthesis; L-histidine from 5-phospho-alpha-D-ribose 1-diphosphate: step 6/9.</text>
</comment>
<dbReference type="PROSITE" id="PS00955">
    <property type="entry name" value="IGP_DEHYDRATASE_2"/>
    <property type="match status" value="1"/>
</dbReference>
<evidence type="ECO:0000256" key="2">
    <source>
        <dbReference type="ARBA" id="ARBA00016664"/>
    </source>
</evidence>
<proteinExistence type="inferred from homology"/>
<keyword evidence="4 6" id="KW-0368">Histidine biosynthesis</keyword>
<dbReference type="GO" id="GO:0000105">
    <property type="term" value="P:L-histidine biosynthetic process"/>
    <property type="evidence" value="ECO:0007669"/>
    <property type="project" value="UniProtKB-UniRule"/>
</dbReference>
<name>A0A2P8R005_9BACT</name>
<dbReference type="GO" id="GO:0004424">
    <property type="term" value="F:imidazoleglycerol-phosphate dehydratase activity"/>
    <property type="evidence" value="ECO:0007669"/>
    <property type="project" value="UniProtKB-UniRule"/>
</dbReference>
<comment type="catalytic activity">
    <reaction evidence="6">
        <text>D-erythro-1-(imidazol-4-yl)glycerol 3-phosphate = 3-(imidazol-4-yl)-2-oxopropyl phosphate + H2O</text>
        <dbReference type="Rhea" id="RHEA:11040"/>
        <dbReference type="ChEBI" id="CHEBI:15377"/>
        <dbReference type="ChEBI" id="CHEBI:57766"/>
        <dbReference type="ChEBI" id="CHEBI:58278"/>
        <dbReference type="EC" id="4.2.1.19"/>
    </reaction>
</comment>
<dbReference type="UniPathway" id="UPA00031">
    <property type="reaction ID" value="UER00011"/>
</dbReference>
<gene>
    <name evidence="6" type="primary">hisB</name>
    <name evidence="7" type="ORF">CQ405_06805</name>
</gene>